<evidence type="ECO:0000313" key="2">
    <source>
        <dbReference type="Proteomes" id="UP001472677"/>
    </source>
</evidence>
<gene>
    <name evidence="1" type="ORF">V6N12_023148</name>
</gene>
<organism evidence="1 2">
    <name type="scientific">Hibiscus sabdariffa</name>
    <name type="common">roselle</name>
    <dbReference type="NCBI Taxonomy" id="183260"/>
    <lineage>
        <taxon>Eukaryota</taxon>
        <taxon>Viridiplantae</taxon>
        <taxon>Streptophyta</taxon>
        <taxon>Embryophyta</taxon>
        <taxon>Tracheophyta</taxon>
        <taxon>Spermatophyta</taxon>
        <taxon>Magnoliopsida</taxon>
        <taxon>eudicotyledons</taxon>
        <taxon>Gunneridae</taxon>
        <taxon>Pentapetalae</taxon>
        <taxon>rosids</taxon>
        <taxon>malvids</taxon>
        <taxon>Malvales</taxon>
        <taxon>Malvaceae</taxon>
        <taxon>Malvoideae</taxon>
        <taxon>Hibiscus</taxon>
    </lineage>
</organism>
<dbReference type="Proteomes" id="UP001472677">
    <property type="component" value="Unassembled WGS sequence"/>
</dbReference>
<dbReference type="InterPro" id="IPR002554">
    <property type="entry name" value="PP2A_B56"/>
</dbReference>
<dbReference type="SUPFAM" id="SSF48371">
    <property type="entry name" value="ARM repeat"/>
    <property type="match status" value="1"/>
</dbReference>
<keyword evidence="2" id="KW-1185">Reference proteome</keyword>
<dbReference type="InterPro" id="IPR013320">
    <property type="entry name" value="ConA-like_dom_sf"/>
</dbReference>
<dbReference type="SUPFAM" id="SSF49899">
    <property type="entry name" value="Concanavalin A-like lectins/glucanases"/>
    <property type="match status" value="1"/>
</dbReference>
<evidence type="ECO:0008006" key="3">
    <source>
        <dbReference type="Google" id="ProtNLM"/>
    </source>
</evidence>
<dbReference type="InterPro" id="IPR016024">
    <property type="entry name" value="ARM-type_fold"/>
</dbReference>
<sequence length="565" mass="65422">MWLCGSIWNASSWATEDGKYKDDYNYQPFVAKFTNFEAGGCSAYSSSQCLSVSAYPFRSGRQQYRAVRWVQRYHMAYDYCNLQGPKKEPCLNTRRMELASADAPVNGPSAPGMGQVQSPGDALSNFPPMTTVEPLRSFKDVSKSERQVLFLRKLQICCFQFDFTDNLKSVRQKEIKRQTLLEIVDFIQTGMGKIPEKSLGEMIKMVGINIFRSLPPGYHETTGPEGGDPEDEENYSEPAWQHLQIVYELLLRYVVSSDTETKFAKRYIDHTFVLKLLDLFDSEDSREREYLKMVVHRIYGKFVVHRPCIRKTISNILYRFIYETQRHSGVGELLEILGSIINGFTVPIKEEHKLFLVRTLIPMHKLKHVALYHHHLSYCVVQLVDKDYKLADAVVRGLLKYWPLVNCQKEVLFLGEVEEVLEEMQSAEFQRCMVPLFRQIARCVNSPNFQVAERALFFWNSEHIVGLISENRQVVLPIILGAMEKNIQSHWNTEVHGLTVNVKKMFLEMDPDLVDECERRLQDKEVRAGEAEEQREMAWKKLEEAAAERERGRLTYGGSPSRFRM</sequence>
<accession>A0ABR2FWZ8</accession>
<reference evidence="1 2" key="1">
    <citation type="journal article" date="2024" name="G3 (Bethesda)">
        <title>Genome assembly of Hibiscus sabdariffa L. provides insights into metabolisms of medicinal natural products.</title>
        <authorList>
            <person name="Kim T."/>
        </authorList>
    </citation>
    <scope>NUCLEOTIDE SEQUENCE [LARGE SCALE GENOMIC DNA]</scope>
    <source>
        <strain evidence="1">TK-2024</strain>
        <tissue evidence="1">Old leaves</tissue>
    </source>
</reference>
<evidence type="ECO:0000313" key="1">
    <source>
        <dbReference type="EMBL" id="KAK8588727.1"/>
    </source>
</evidence>
<proteinExistence type="predicted"/>
<dbReference type="InterPro" id="IPR011989">
    <property type="entry name" value="ARM-like"/>
</dbReference>
<dbReference type="Gene3D" id="2.60.120.200">
    <property type="match status" value="1"/>
</dbReference>
<protein>
    <recommendedName>
        <fullName evidence="3">Serine/threonine protein phosphatase 2A regulatory subunit</fullName>
    </recommendedName>
</protein>
<dbReference type="PANTHER" id="PTHR10257">
    <property type="entry name" value="SERINE/THREONINE PROTEIN PHOSPHATASE 2A PP2A REGULATORY SUBUNIT B"/>
    <property type="match status" value="1"/>
</dbReference>
<name>A0ABR2FWZ8_9ROSI</name>
<dbReference type="Gene3D" id="1.25.10.10">
    <property type="entry name" value="Leucine-rich Repeat Variant"/>
    <property type="match status" value="1"/>
</dbReference>
<dbReference type="Pfam" id="PF01603">
    <property type="entry name" value="B56"/>
    <property type="match status" value="1"/>
</dbReference>
<dbReference type="PANTHER" id="PTHR10257:SF3">
    <property type="entry name" value="SERINE_THREONINE-PROTEIN PHOSPHATASE 2A 56 KDA REGULATORY SUBUNIT GAMMA ISOFORM"/>
    <property type="match status" value="1"/>
</dbReference>
<dbReference type="EMBL" id="JBBPBM010000004">
    <property type="protein sequence ID" value="KAK8588727.1"/>
    <property type="molecule type" value="Genomic_DNA"/>
</dbReference>
<comment type="caution">
    <text evidence="1">The sequence shown here is derived from an EMBL/GenBank/DDBJ whole genome shotgun (WGS) entry which is preliminary data.</text>
</comment>